<dbReference type="Pfam" id="PF00528">
    <property type="entry name" value="BPD_transp_1"/>
    <property type="match status" value="1"/>
</dbReference>
<organism evidence="9 10">
    <name type="scientific">Candidatus Eisenbergiella merdipullorum</name>
    <dbReference type="NCBI Taxonomy" id="2838553"/>
    <lineage>
        <taxon>Bacteria</taxon>
        <taxon>Bacillati</taxon>
        <taxon>Bacillota</taxon>
        <taxon>Clostridia</taxon>
        <taxon>Lachnospirales</taxon>
        <taxon>Lachnospiraceae</taxon>
        <taxon>Eisenbergiella</taxon>
    </lineage>
</organism>
<dbReference type="InterPro" id="IPR000515">
    <property type="entry name" value="MetI-like"/>
</dbReference>
<dbReference type="EMBL" id="DWYY01000003">
    <property type="protein sequence ID" value="HJA91593.1"/>
    <property type="molecule type" value="Genomic_DNA"/>
</dbReference>
<feature type="transmembrane region" description="Helical" evidence="7">
    <location>
        <begin position="20"/>
        <end position="44"/>
    </location>
</feature>
<keyword evidence="4 7" id="KW-0812">Transmembrane</keyword>
<keyword evidence="3" id="KW-1003">Cell membrane</keyword>
<dbReference type="PANTHER" id="PTHR43744">
    <property type="entry name" value="ABC TRANSPORTER PERMEASE PROTEIN MG189-RELATED-RELATED"/>
    <property type="match status" value="1"/>
</dbReference>
<name>A0A9D2I4U2_9FIRM</name>
<feature type="transmembrane region" description="Helical" evidence="7">
    <location>
        <begin position="84"/>
        <end position="103"/>
    </location>
</feature>
<accession>A0A9D2I4U2</accession>
<feature type="transmembrane region" description="Helical" evidence="7">
    <location>
        <begin position="115"/>
        <end position="134"/>
    </location>
</feature>
<dbReference type="GO" id="GO:0005886">
    <property type="term" value="C:plasma membrane"/>
    <property type="evidence" value="ECO:0007669"/>
    <property type="project" value="UniProtKB-SubCell"/>
</dbReference>
<dbReference type="InterPro" id="IPR035906">
    <property type="entry name" value="MetI-like_sf"/>
</dbReference>
<dbReference type="GO" id="GO:0055085">
    <property type="term" value="P:transmembrane transport"/>
    <property type="evidence" value="ECO:0007669"/>
    <property type="project" value="InterPro"/>
</dbReference>
<dbReference type="Proteomes" id="UP000886858">
    <property type="component" value="Unassembled WGS sequence"/>
</dbReference>
<comment type="caution">
    <text evidence="9">The sequence shown here is derived from an EMBL/GenBank/DDBJ whole genome shotgun (WGS) entry which is preliminary data.</text>
</comment>
<keyword evidence="5 7" id="KW-1133">Transmembrane helix</keyword>
<evidence type="ECO:0000256" key="7">
    <source>
        <dbReference type="RuleBase" id="RU363032"/>
    </source>
</evidence>
<dbReference type="SUPFAM" id="SSF161098">
    <property type="entry name" value="MetI-like"/>
    <property type="match status" value="1"/>
</dbReference>
<feature type="transmembrane region" description="Helical" evidence="7">
    <location>
        <begin position="271"/>
        <end position="290"/>
    </location>
</feature>
<reference evidence="9" key="2">
    <citation type="submission" date="2021-04" db="EMBL/GenBank/DDBJ databases">
        <authorList>
            <person name="Gilroy R."/>
        </authorList>
    </citation>
    <scope>NUCLEOTIDE SEQUENCE</scope>
    <source>
        <strain evidence="9">CHK179-7159</strain>
    </source>
</reference>
<evidence type="ECO:0000256" key="6">
    <source>
        <dbReference type="ARBA" id="ARBA00023136"/>
    </source>
</evidence>
<keyword evidence="2 7" id="KW-0813">Transport</keyword>
<evidence type="ECO:0000313" key="9">
    <source>
        <dbReference type="EMBL" id="HJA91593.1"/>
    </source>
</evidence>
<proteinExistence type="inferred from homology"/>
<comment type="subcellular location">
    <subcellularLocation>
        <location evidence="1 7">Cell membrane</location>
        <topology evidence="1 7">Multi-pass membrane protein</topology>
    </subcellularLocation>
</comment>
<comment type="similarity">
    <text evidence="7">Belongs to the binding-protein-dependent transport system permease family.</text>
</comment>
<evidence type="ECO:0000256" key="4">
    <source>
        <dbReference type="ARBA" id="ARBA00022692"/>
    </source>
</evidence>
<protein>
    <submittedName>
        <fullName evidence="9">Carbohydrate ABC transporter permease</fullName>
    </submittedName>
</protein>
<dbReference type="Gene3D" id="1.10.3720.10">
    <property type="entry name" value="MetI-like"/>
    <property type="match status" value="1"/>
</dbReference>
<evidence type="ECO:0000259" key="8">
    <source>
        <dbReference type="PROSITE" id="PS50928"/>
    </source>
</evidence>
<evidence type="ECO:0000313" key="10">
    <source>
        <dbReference type="Proteomes" id="UP000886858"/>
    </source>
</evidence>
<gene>
    <name evidence="9" type="ORF">H9717_00465</name>
</gene>
<evidence type="ECO:0000256" key="1">
    <source>
        <dbReference type="ARBA" id="ARBA00004651"/>
    </source>
</evidence>
<evidence type="ECO:0000256" key="3">
    <source>
        <dbReference type="ARBA" id="ARBA00022475"/>
    </source>
</evidence>
<evidence type="ECO:0000256" key="2">
    <source>
        <dbReference type="ARBA" id="ARBA00022448"/>
    </source>
</evidence>
<feature type="transmembrane region" description="Helical" evidence="7">
    <location>
        <begin position="146"/>
        <end position="168"/>
    </location>
</feature>
<dbReference type="PANTHER" id="PTHR43744:SF9">
    <property type="entry name" value="POLYGALACTURONAN_RHAMNOGALACTURONAN TRANSPORT SYSTEM PERMEASE PROTEIN YTCP"/>
    <property type="match status" value="1"/>
</dbReference>
<evidence type="ECO:0000256" key="5">
    <source>
        <dbReference type="ARBA" id="ARBA00022989"/>
    </source>
</evidence>
<dbReference type="CDD" id="cd06261">
    <property type="entry name" value="TM_PBP2"/>
    <property type="match status" value="1"/>
</dbReference>
<dbReference type="PROSITE" id="PS50928">
    <property type="entry name" value="ABC_TM1"/>
    <property type="match status" value="1"/>
</dbReference>
<feature type="domain" description="ABC transmembrane type-1" evidence="8">
    <location>
        <begin position="80"/>
        <end position="286"/>
    </location>
</feature>
<sequence>MVKKNKIISNSPSDGIFDVINILINTILLVIFIWPLWFVVVASFSDPYEVNSGNVILWVKGFTLNGYRELLKYEPIWIGYRNTILYTVLGTIINMIMTVLCAYPLSRKDWMVRNFWLKFCLITMYFGGGLIPTYLVVKGLGLLNTIWAMMIPSALSFYNALIVRNYFMNSIPTDLFESAKLDGASHGQYLLKVALPLSKPVLAVVTLYYAVGHWNDYYTALIYISDRSLIPLQSAMKDLMSSAQTLAAQITSLSSTGMMSVKAKMELAMSLKYTTIIASIIPMLIIYPLVQKHFVKGVMLGAIKG</sequence>
<feature type="transmembrane region" description="Helical" evidence="7">
    <location>
        <begin position="189"/>
        <end position="211"/>
    </location>
</feature>
<reference evidence="9" key="1">
    <citation type="journal article" date="2021" name="PeerJ">
        <title>Extensive microbial diversity within the chicken gut microbiome revealed by metagenomics and culture.</title>
        <authorList>
            <person name="Gilroy R."/>
            <person name="Ravi A."/>
            <person name="Getino M."/>
            <person name="Pursley I."/>
            <person name="Horton D.L."/>
            <person name="Alikhan N.F."/>
            <person name="Baker D."/>
            <person name="Gharbi K."/>
            <person name="Hall N."/>
            <person name="Watson M."/>
            <person name="Adriaenssens E.M."/>
            <person name="Foster-Nyarko E."/>
            <person name="Jarju S."/>
            <person name="Secka A."/>
            <person name="Antonio M."/>
            <person name="Oren A."/>
            <person name="Chaudhuri R.R."/>
            <person name="La Ragione R."/>
            <person name="Hildebrand F."/>
            <person name="Pallen M.J."/>
        </authorList>
    </citation>
    <scope>NUCLEOTIDE SEQUENCE</scope>
    <source>
        <strain evidence="9">CHK179-7159</strain>
    </source>
</reference>
<dbReference type="AlphaFoldDB" id="A0A9D2I4U2"/>
<keyword evidence="6 7" id="KW-0472">Membrane</keyword>